<sequence length="96" mass="11555">MRLLPCVFPLPYCSFWIWFWFSIGFVVLYCAVFVFDPVNRQRSLRFASWNLASCILHLGIMESRNLTRMYEIFLIEEEHRQLQDISIAFGSFFLIF</sequence>
<protein>
    <submittedName>
        <fullName evidence="2">Uncharacterized protein</fullName>
    </submittedName>
</protein>
<accession>A0A0F7SK73</accession>
<feature type="transmembrane region" description="Helical" evidence="1">
    <location>
        <begin position="15"/>
        <end position="35"/>
    </location>
</feature>
<name>A0A0F7SK73_PHARH</name>
<organism evidence="2">
    <name type="scientific">Phaffia rhodozyma</name>
    <name type="common">Yeast</name>
    <name type="synonym">Xanthophyllomyces dendrorhous</name>
    <dbReference type="NCBI Taxonomy" id="264483"/>
    <lineage>
        <taxon>Eukaryota</taxon>
        <taxon>Fungi</taxon>
        <taxon>Dikarya</taxon>
        <taxon>Basidiomycota</taxon>
        <taxon>Agaricomycotina</taxon>
        <taxon>Tremellomycetes</taxon>
        <taxon>Cystofilobasidiales</taxon>
        <taxon>Mrakiaceae</taxon>
        <taxon>Phaffia</taxon>
    </lineage>
</organism>
<reference evidence="2" key="1">
    <citation type="submission" date="2014-08" db="EMBL/GenBank/DDBJ databases">
        <authorList>
            <person name="Sharma Rahul"/>
            <person name="Thines Marco"/>
        </authorList>
    </citation>
    <scope>NUCLEOTIDE SEQUENCE</scope>
</reference>
<keyword evidence="1" id="KW-0472">Membrane</keyword>
<proteinExistence type="predicted"/>
<evidence type="ECO:0000313" key="2">
    <source>
        <dbReference type="EMBL" id="CDZ98103.1"/>
    </source>
</evidence>
<dbReference type="AlphaFoldDB" id="A0A0F7SK73"/>
<evidence type="ECO:0000256" key="1">
    <source>
        <dbReference type="SAM" id="Phobius"/>
    </source>
</evidence>
<dbReference type="EMBL" id="LN483273">
    <property type="protein sequence ID" value="CDZ98103.1"/>
    <property type="molecule type" value="Genomic_DNA"/>
</dbReference>
<keyword evidence="1" id="KW-1133">Transmembrane helix</keyword>
<keyword evidence="1" id="KW-0812">Transmembrane</keyword>